<reference evidence="5" key="1">
    <citation type="submission" date="2015-11" db="EMBL/GenBank/DDBJ databases">
        <authorList>
            <person name="Seth-Smith H.M.B."/>
        </authorList>
    </citation>
    <scope>NUCLEOTIDE SEQUENCE [LARGE SCALE GENOMIC DNA]</scope>
    <source>
        <strain evidence="5">2013Ark11</strain>
    </source>
</reference>
<dbReference type="GO" id="GO:0006813">
    <property type="term" value="P:potassium ion transport"/>
    <property type="evidence" value="ECO:0007669"/>
    <property type="project" value="InterPro"/>
</dbReference>
<keyword evidence="2" id="KW-0406">Ion transport</keyword>
<dbReference type="SUPFAM" id="SSF116726">
    <property type="entry name" value="TrkA C-terminal domain-like"/>
    <property type="match status" value="2"/>
</dbReference>
<evidence type="ECO:0000313" key="5">
    <source>
        <dbReference type="Proteomes" id="UP000198651"/>
    </source>
</evidence>
<accession>A0A0S4M015</accession>
<dbReference type="InterPro" id="IPR003148">
    <property type="entry name" value="RCK_N"/>
</dbReference>
<proteinExistence type="predicted"/>
<gene>
    <name evidence="4" type="ORF">Ark11_0305</name>
</gene>
<evidence type="ECO:0000256" key="1">
    <source>
        <dbReference type="ARBA" id="ARBA00022448"/>
    </source>
</evidence>
<dbReference type="PANTHER" id="PTHR43833:SF5">
    <property type="entry name" value="TRK SYSTEM POTASSIUM UPTAKE PROTEIN TRKA"/>
    <property type="match status" value="1"/>
</dbReference>
<dbReference type="Proteomes" id="UP000198651">
    <property type="component" value="Chromosome I"/>
</dbReference>
<dbReference type="PANTHER" id="PTHR43833">
    <property type="entry name" value="POTASSIUM CHANNEL PROTEIN 2-RELATED-RELATED"/>
    <property type="match status" value="1"/>
</dbReference>
<dbReference type="AlphaFoldDB" id="A0A0S4M015"/>
<evidence type="ECO:0000313" key="4">
    <source>
        <dbReference type="EMBL" id="CUT17161.1"/>
    </source>
</evidence>
<dbReference type="InterPro" id="IPR036721">
    <property type="entry name" value="RCK_C_sf"/>
</dbReference>
<feature type="domain" description="RCK C-terminal" evidence="3">
    <location>
        <begin position="144"/>
        <end position="228"/>
    </location>
</feature>
<dbReference type="STRING" id="1561003.Ark11_0305"/>
<feature type="domain" description="RCK C-terminal" evidence="3">
    <location>
        <begin position="369"/>
        <end position="438"/>
    </location>
</feature>
<dbReference type="Pfam" id="PF02080">
    <property type="entry name" value="TrkA_C"/>
    <property type="match status" value="1"/>
</dbReference>
<evidence type="ECO:0000256" key="2">
    <source>
        <dbReference type="ARBA" id="ARBA00023065"/>
    </source>
</evidence>
<dbReference type="InterPro" id="IPR050721">
    <property type="entry name" value="Trk_Ktr_HKT_K-transport"/>
</dbReference>
<dbReference type="GO" id="GO:0008324">
    <property type="term" value="F:monoatomic cation transmembrane transporter activity"/>
    <property type="evidence" value="ECO:0007669"/>
    <property type="project" value="InterPro"/>
</dbReference>
<dbReference type="InterPro" id="IPR036291">
    <property type="entry name" value="NAD(P)-bd_dom_sf"/>
</dbReference>
<name>A0A0S4M015_9BURK</name>
<dbReference type="RefSeq" id="WP_092342784.1">
    <property type="nucleotide sequence ID" value="NZ_FLSL01000089.1"/>
</dbReference>
<keyword evidence="5" id="KW-1185">Reference proteome</keyword>
<dbReference type="Gene3D" id="3.30.70.1450">
    <property type="entry name" value="Regulator of K+ conductance, C-terminal domain"/>
    <property type="match status" value="2"/>
</dbReference>
<sequence length="461" mass="52028">MKIVVLGDNLLAVSMAHLLFRKGHDVSLVLDRVFFHSFFYREKNLPFQCIEGSLTSLSALEQAGIDDAEMILLLSQYDERNIVASMVAEKIFHVPLQIMALQSFEFDCLPDFFNRSYSRGAMVIHPDHLVLGYCLDIIRNPQVEELFNVFDGAFRLVVVEVSEQSTLCGQLFSSALHDWFRRGVYFLALSRSGRIFLNTEETRVLPYDHILVLSMPKALGDFLKQVSPYHVPIKRIMLNSGYDVGFKIAKSLQDSHDVCLFEMDRSRYGLLLNDLGNILVLSADVSDPFVLREEGVEKVDLFLAVGPDDKVNMMSSFMAKKMGAKKTLLLTQHSDYQDFLDTKSVDFDLSHSSIVSSKIMGFLRLGDVRGVYALKFAGAEVLEIVIHGDSKHSRVVGRKLQDLRLPQGVVICGVIRGSVSLFFEQSFVLEDKDRVVLLIYHGSTSCDYPESLFQVDAGFFE</sequence>
<keyword evidence="1" id="KW-0813">Transport</keyword>
<dbReference type="Gene3D" id="3.40.50.720">
    <property type="entry name" value="NAD(P)-binding Rossmann-like Domain"/>
    <property type="match status" value="2"/>
</dbReference>
<evidence type="ECO:0000259" key="3">
    <source>
        <dbReference type="PROSITE" id="PS51202"/>
    </source>
</evidence>
<protein>
    <submittedName>
        <fullName evidence="4">Putative TrkA domain protein</fullName>
    </submittedName>
</protein>
<dbReference type="OrthoDB" id="9775180at2"/>
<dbReference type="Pfam" id="PF02254">
    <property type="entry name" value="TrkA_N"/>
    <property type="match status" value="2"/>
</dbReference>
<organism evidence="4 5">
    <name type="scientific">Candidatus Ichthyocystis hellenicum</name>
    <dbReference type="NCBI Taxonomy" id="1561003"/>
    <lineage>
        <taxon>Bacteria</taxon>
        <taxon>Pseudomonadati</taxon>
        <taxon>Pseudomonadota</taxon>
        <taxon>Betaproteobacteria</taxon>
        <taxon>Burkholderiales</taxon>
        <taxon>Candidatus Ichthyocystis</taxon>
    </lineage>
</organism>
<dbReference type="PROSITE" id="PS51202">
    <property type="entry name" value="RCK_C"/>
    <property type="match status" value="2"/>
</dbReference>
<dbReference type="EMBL" id="LN906597">
    <property type="protein sequence ID" value="CUT17161.1"/>
    <property type="molecule type" value="Genomic_DNA"/>
</dbReference>
<dbReference type="InterPro" id="IPR006037">
    <property type="entry name" value="RCK_C"/>
</dbReference>
<dbReference type="SUPFAM" id="SSF51735">
    <property type="entry name" value="NAD(P)-binding Rossmann-fold domains"/>
    <property type="match status" value="2"/>
</dbReference>